<keyword evidence="2" id="KW-0808">Transferase</keyword>
<keyword evidence="2" id="KW-0418">Kinase</keyword>
<dbReference type="InterPro" id="IPR027417">
    <property type="entry name" value="P-loop_NTPase"/>
</dbReference>
<accession>A0A5C6AHF9</accession>
<dbReference type="InterPro" id="IPR050445">
    <property type="entry name" value="Bact_polysacc_biosynth/exp"/>
</dbReference>
<dbReference type="Gene3D" id="3.40.50.300">
    <property type="entry name" value="P-loop containing nucleotide triphosphate hydrolases"/>
    <property type="match status" value="1"/>
</dbReference>
<organism evidence="2 3">
    <name type="scientific">Botrimarina colliarenosi</name>
    <dbReference type="NCBI Taxonomy" id="2528001"/>
    <lineage>
        <taxon>Bacteria</taxon>
        <taxon>Pseudomonadati</taxon>
        <taxon>Planctomycetota</taxon>
        <taxon>Planctomycetia</taxon>
        <taxon>Pirellulales</taxon>
        <taxon>Lacipirellulaceae</taxon>
        <taxon>Botrimarina</taxon>
    </lineage>
</organism>
<dbReference type="GO" id="GO:0016301">
    <property type="term" value="F:kinase activity"/>
    <property type="evidence" value="ECO:0007669"/>
    <property type="project" value="UniProtKB-KW"/>
</dbReference>
<evidence type="ECO:0000313" key="3">
    <source>
        <dbReference type="Proteomes" id="UP000317421"/>
    </source>
</evidence>
<keyword evidence="3" id="KW-1185">Reference proteome</keyword>
<dbReference type="RefSeq" id="WP_146444539.1">
    <property type="nucleotide sequence ID" value="NZ_SJPR01000002.1"/>
</dbReference>
<dbReference type="PANTHER" id="PTHR32309:SF31">
    <property type="entry name" value="CAPSULAR EXOPOLYSACCHARIDE FAMILY"/>
    <property type="match status" value="1"/>
</dbReference>
<reference evidence="2 3" key="1">
    <citation type="submission" date="2019-02" db="EMBL/GenBank/DDBJ databases">
        <title>Deep-cultivation of Planctomycetes and their phenomic and genomic characterization uncovers novel biology.</title>
        <authorList>
            <person name="Wiegand S."/>
            <person name="Jogler M."/>
            <person name="Boedeker C."/>
            <person name="Pinto D."/>
            <person name="Vollmers J."/>
            <person name="Rivas-Marin E."/>
            <person name="Kohn T."/>
            <person name="Peeters S.H."/>
            <person name="Heuer A."/>
            <person name="Rast P."/>
            <person name="Oberbeckmann S."/>
            <person name="Bunk B."/>
            <person name="Jeske O."/>
            <person name="Meyerdierks A."/>
            <person name="Storesund J.E."/>
            <person name="Kallscheuer N."/>
            <person name="Luecker S."/>
            <person name="Lage O.M."/>
            <person name="Pohl T."/>
            <person name="Merkel B.J."/>
            <person name="Hornburger P."/>
            <person name="Mueller R.-W."/>
            <person name="Bruemmer F."/>
            <person name="Labrenz M."/>
            <person name="Spormann A.M."/>
            <person name="Op Den Camp H."/>
            <person name="Overmann J."/>
            <person name="Amann R."/>
            <person name="Jetten M.S.M."/>
            <person name="Mascher T."/>
            <person name="Medema M.H."/>
            <person name="Devos D.P."/>
            <person name="Kaster A.-K."/>
            <person name="Ovreas L."/>
            <person name="Rohde M."/>
            <person name="Galperin M.Y."/>
            <person name="Jogler C."/>
        </authorList>
    </citation>
    <scope>NUCLEOTIDE SEQUENCE [LARGE SCALE GENOMIC DNA]</scope>
    <source>
        <strain evidence="2 3">Pla108</strain>
    </source>
</reference>
<keyword evidence="1" id="KW-0175">Coiled coil</keyword>
<dbReference type="OrthoDB" id="246263at2"/>
<dbReference type="AlphaFoldDB" id="A0A5C6AHF9"/>
<proteinExistence type="predicted"/>
<feature type="coiled-coil region" evidence="1">
    <location>
        <begin position="243"/>
        <end position="277"/>
    </location>
</feature>
<evidence type="ECO:0000313" key="2">
    <source>
        <dbReference type="EMBL" id="TWT97613.1"/>
    </source>
</evidence>
<protein>
    <submittedName>
        <fullName evidence="2">Cryptic autophosphorylating protein tyrosine kinase Etk</fullName>
    </submittedName>
</protein>
<evidence type="ECO:0000256" key="1">
    <source>
        <dbReference type="SAM" id="Coils"/>
    </source>
</evidence>
<sequence length="749" mass="81968">MSRIGYVDPSPANSAVVNGYTSLPSDPMVYRAPETSQKGGGQLLPAVCRKYWWLLAPVLALSGFVAYQASERFGEVSSKARASVIYRGLPGVPGPTIFEPLAPKTCSELLTSVNVVQKVLDKRGIEMPATTFSELLLVELTRNSSLINVELSWSDPEAASGMLNDLLSEFIEYIASERRATLREHLQHVELALLEAKSNVDLARTRFESLRRQHHEKIFESGGYTEDFYVGLMETASKTRYEVDEEKAQRSSIEQQLAALDEKGEEVRKSLVSLEQQTAAKLLDDTYQSLESARDMYAEGSESYRDIDQSINDLDNMGRVGDGGLKDWHAELTALLSKSVATLGRSTVDGTTAAHDVTLASYREQGEAIQEKLSSIERMQETLQLRLYPSANQIDVLEDRLGALQQESQGSGAPFADFDASRLEESEAALHDAEAHEQAVALQQANMRQLEKCRINEWTISVPAGPQTTAVSSNNLKIGALAFALCTMGLCAPIVFAEWLNQCPTADEQFAQSVGLPLVSEHLVTGSQRIRNSHTGLNDLRPATIEELRHFTLRIQQCCRRTNRGATIVFSSLDPRVSAMPLMGGIAECLAEREERVLLINTVPSEWAASWRAPIDADEKPSGKTRLAKASEMNGLGEYLAAECQELSELIQPTGIRGIDAILCGSRALPREAMASSTLMRLIEECCDRYSMVLVNGPGIGSATDLQLLASQADALVLTTSKRVRKGGAVWEAVADLRDTQAPIIGLVS</sequence>
<dbReference type="Proteomes" id="UP000317421">
    <property type="component" value="Unassembled WGS sequence"/>
</dbReference>
<gene>
    <name evidence="2" type="ORF">Pla108_17650</name>
</gene>
<dbReference type="EMBL" id="SJPR01000002">
    <property type="protein sequence ID" value="TWT97613.1"/>
    <property type="molecule type" value="Genomic_DNA"/>
</dbReference>
<name>A0A5C6AHF9_9BACT</name>
<comment type="caution">
    <text evidence="2">The sequence shown here is derived from an EMBL/GenBank/DDBJ whole genome shotgun (WGS) entry which is preliminary data.</text>
</comment>
<dbReference type="PANTHER" id="PTHR32309">
    <property type="entry name" value="TYROSINE-PROTEIN KINASE"/>
    <property type="match status" value="1"/>
</dbReference>
<dbReference type="SUPFAM" id="SSF52540">
    <property type="entry name" value="P-loop containing nucleoside triphosphate hydrolases"/>
    <property type="match status" value="1"/>
</dbReference>